<dbReference type="Proteomes" id="UP000756346">
    <property type="component" value="Unassembled WGS sequence"/>
</dbReference>
<evidence type="ECO:0000313" key="2">
    <source>
        <dbReference type="EMBL" id="KAH7037083.1"/>
    </source>
</evidence>
<dbReference type="PANTHER" id="PTHR24148:SF64">
    <property type="entry name" value="HETEROKARYON INCOMPATIBILITY DOMAIN-CONTAINING PROTEIN"/>
    <property type="match status" value="1"/>
</dbReference>
<dbReference type="PANTHER" id="PTHR24148">
    <property type="entry name" value="ANKYRIN REPEAT DOMAIN-CONTAINING PROTEIN 39 HOMOLOG-RELATED"/>
    <property type="match status" value="1"/>
</dbReference>
<keyword evidence="3" id="KW-1185">Reference proteome</keyword>
<name>A0A9P8YD14_9PEZI</name>
<dbReference type="InterPro" id="IPR052895">
    <property type="entry name" value="HetReg/Transcr_Mod"/>
</dbReference>
<dbReference type="RefSeq" id="XP_046016204.1">
    <property type="nucleotide sequence ID" value="XM_046160814.1"/>
</dbReference>
<comment type="caution">
    <text evidence="2">The sequence shown here is derived from an EMBL/GenBank/DDBJ whole genome shotgun (WGS) entry which is preliminary data.</text>
</comment>
<sequence length="198" mass="22784">MPGDLTPLQYAPLSKGEARLLYATSSGSEIEWTLKPARLLRGPGEPPLEFDALSYTWGDFERAALLRINDEALHVHHNLNEALPYFVPRLNGRPIWIDAICINQQGDDDKTQQIALMAHIYRRAQVVWAWLGYHDDAVHKLLDKIVAVAAQMTDDGTQIPRWELSQLEGEPTPSWYKRLWVVQEVHSRSNQSEHRWIR</sequence>
<dbReference type="EMBL" id="JAGTJQ010000002">
    <property type="protein sequence ID" value="KAH7037083.1"/>
    <property type="molecule type" value="Genomic_DNA"/>
</dbReference>
<evidence type="ECO:0000259" key="1">
    <source>
        <dbReference type="Pfam" id="PF06985"/>
    </source>
</evidence>
<dbReference type="InterPro" id="IPR010730">
    <property type="entry name" value="HET"/>
</dbReference>
<organism evidence="2 3">
    <name type="scientific">Microdochium trichocladiopsis</name>
    <dbReference type="NCBI Taxonomy" id="1682393"/>
    <lineage>
        <taxon>Eukaryota</taxon>
        <taxon>Fungi</taxon>
        <taxon>Dikarya</taxon>
        <taxon>Ascomycota</taxon>
        <taxon>Pezizomycotina</taxon>
        <taxon>Sordariomycetes</taxon>
        <taxon>Xylariomycetidae</taxon>
        <taxon>Xylariales</taxon>
        <taxon>Microdochiaceae</taxon>
        <taxon>Microdochium</taxon>
    </lineage>
</organism>
<proteinExistence type="predicted"/>
<dbReference type="Pfam" id="PF06985">
    <property type="entry name" value="HET"/>
    <property type="match status" value="1"/>
</dbReference>
<evidence type="ECO:0000313" key="3">
    <source>
        <dbReference type="Proteomes" id="UP000756346"/>
    </source>
</evidence>
<dbReference type="GeneID" id="70190360"/>
<gene>
    <name evidence="2" type="ORF">B0I36DRAFT_380368</name>
</gene>
<dbReference type="AlphaFoldDB" id="A0A9P8YD14"/>
<protein>
    <submittedName>
        <fullName evidence="2">Heterokaryon incompatibility protein-domain-containing protein</fullName>
    </submittedName>
</protein>
<reference evidence="2" key="1">
    <citation type="journal article" date="2021" name="Nat. Commun.">
        <title>Genetic determinants of endophytism in the Arabidopsis root mycobiome.</title>
        <authorList>
            <person name="Mesny F."/>
            <person name="Miyauchi S."/>
            <person name="Thiergart T."/>
            <person name="Pickel B."/>
            <person name="Atanasova L."/>
            <person name="Karlsson M."/>
            <person name="Huettel B."/>
            <person name="Barry K.W."/>
            <person name="Haridas S."/>
            <person name="Chen C."/>
            <person name="Bauer D."/>
            <person name="Andreopoulos W."/>
            <person name="Pangilinan J."/>
            <person name="LaButti K."/>
            <person name="Riley R."/>
            <person name="Lipzen A."/>
            <person name="Clum A."/>
            <person name="Drula E."/>
            <person name="Henrissat B."/>
            <person name="Kohler A."/>
            <person name="Grigoriev I.V."/>
            <person name="Martin F.M."/>
            <person name="Hacquard S."/>
        </authorList>
    </citation>
    <scope>NUCLEOTIDE SEQUENCE</scope>
    <source>
        <strain evidence="2">MPI-CAGE-CH-0230</strain>
    </source>
</reference>
<feature type="domain" description="Heterokaryon incompatibility" evidence="1">
    <location>
        <begin position="50"/>
        <end position="184"/>
    </location>
</feature>
<dbReference type="OrthoDB" id="4587016at2759"/>
<accession>A0A9P8YD14</accession>